<gene>
    <name evidence="1" type="ORF">LSH36_1g07022</name>
</gene>
<evidence type="ECO:0000313" key="2">
    <source>
        <dbReference type="Proteomes" id="UP001208570"/>
    </source>
</evidence>
<dbReference type="EMBL" id="JAODUP010000001">
    <property type="protein sequence ID" value="KAK2170662.1"/>
    <property type="molecule type" value="Genomic_DNA"/>
</dbReference>
<keyword evidence="2" id="KW-1185">Reference proteome</keyword>
<dbReference type="Proteomes" id="UP001208570">
    <property type="component" value="Unassembled WGS sequence"/>
</dbReference>
<proteinExistence type="predicted"/>
<organism evidence="1 2">
    <name type="scientific">Paralvinella palmiformis</name>
    <dbReference type="NCBI Taxonomy" id="53620"/>
    <lineage>
        <taxon>Eukaryota</taxon>
        <taxon>Metazoa</taxon>
        <taxon>Spiralia</taxon>
        <taxon>Lophotrochozoa</taxon>
        <taxon>Annelida</taxon>
        <taxon>Polychaeta</taxon>
        <taxon>Sedentaria</taxon>
        <taxon>Canalipalpata</taxon>
        <taxon>Terebellida</taxon>
        <taxon>Terebelliformia</taxon>
        <taxon>Alvinellidae</taxon>
        <taxon>Paralvinella</taxon>
    </lineage>
</organism>
<dbReference type="AlphaFoldDB" id="A0AAD9NHN7"/>
<protein>
    <submittedName>
        <fullName evidence="1">Uncharacterized protein</fullName>
    </submittedName>
</protein>
<name>A0AAD9NHN7_9ANNE</name>
<evidence type="ECO:0000313" key="1">
    <source>
        <dbReference type="EMBL" id="KAK2170662.1"/>
    </source>
</evidence>
<comment type="caution">
    <text evidence="1">The sequence shown here is derived from an EMBL/GenBank/DDBJ whole genome shotgun (WGS) entry which is preliminary data.</text>
</comment>
<sequence length="174" mass="19647">MGRRKEKDYQTRNRLDHGRGTHFVLGYDRADYNSEHVHNFQGKTQPAVELPPAGKKEHKPSTRFNHFYHSENAADTSAPNPYAPNIGESLLARSLAVTRAMPSLPSHKATIMKNDFQPLPERRYTPAQLVVLGQNARLESKPIAVSHYFHTDLPTIITVMTVEPSTTSNDNFLQ</sequence>
<reference evidence="1" key="1">
    <citation type="journal article" date="2023" name="Mol. Biol. Evol.">
        <title>Third-Generation Sequencing Reveals the Adaptive Role of the Epigenome in Three Deep-Sea Polychaetes.</title>
        <authorList>
            <person name="Perez M."/>
            <person name="Aroh O."/>
            <person name="Sun Y."/>
            <person name="Lan Y."/>
            <person name="Juniper S.K."/>
            <person name="Young C.R."/>
            <person name="Angers B."/>
            <person name="Qian P.Y."/>
        </authorList>
    </citation>
    <scope>NUCLEOTIDE SEQUENCE</scope>
    <source>
        <strain evidence="1">P08H-3</strain>
    </source>
</reference>
<accession>A0AAD9NHN7</accession>